<reference evidence="1" key="1">
    <citation type="submission" date="2021-06" db="EMBL/GenBank/DDBJ databases">
        <authorList>
            <person name="Kallberg Y."/>
            <person name="Tangrot J."/>
            <person name="Rosling A."/>
        </authorList>
    </citation>
    <scope>NUCLEOTIDE SEQUENCE</scope>
    <source>
        <strain evidence="1">MA453B</strain>
    </source>
</reference>
<gene>
    <name evidence="1" type="ORF">DERYTH_LOCUS20750</name>
</gene>
<organism evidence="1 2">
    <name type="scientific">Dentiscutata erythropus</name>
    <dbReference type="NCBI Taxonomy" id="1348616"/>
    <lineage>
        <taxon>Eukaryota</taxon>
        <taxon>Fungi</taxon>
        <taxon>Fungi incertae sedis</taxon>
        <taxon>Mucoromycota</taxon>
        <taxon>Glomeromycotina</taxon>
        <taxon>Glomeromycetes</taxon>
        <taxon>Diversisporales</taxon>
        <taxon>Gigasporaceae</taxon>
        <taxon>Dentiscutata</taxon>
    </lineage>
</organism>
<protein>
    <submittedName>
        <fullName evidence="1">27957_t:CDS:1</fullName>
    </submittedName>
</protein>
<dbReference type="Proteomes" id="UP000789405">
    <property type="component" value="Unassembled WGS sequence"/>
</dbReference>
<comment type="caution">
    <text evidence="1">The sequence shown here is derived from an EMBL/GenBank/DDBJ whole genome shotgun (WGS) entry which is preliminary data.</text>
</comment>
<dbReference type="EMBL" id="CAJVPY010025046">
    <property type="protein sequence ID" value="CAG8787671.1"/>
    <property type="molecule type" value="Genomic_DNA"/>
</dbReference>
<accession>A0A9N9P3U9</accession>
<evidence type="ECO:0000313" key="1">
    <source>
        <dbReference type="EMBL" id="CAG8787671.1"/>
    </source>
</evidence>
<dbReference type="OrthoDB" id="10642414at2759"/>
<dbReference type="AlphaFoldDB" id="A0A9N9P3U9"/>
<sequence length="106" mass="12547">MEILEDGPLKVQKIRMYPNQEQKEKLLMDGKLVIYKNNFETQNQWVTETPDGIRDEALNELLIAYNTNLKQEKRFEIKSKARKNGKDSITIKARDFTDKEANIFHF</sequence>
<name>A0A9N9P3U9_9GLOM</name>
<evidence type="ECO:0000313" key="2">
    <source>
        <dbReference type="Proteomes" id="UP000789405"/>
    </source>
</evidence>
<keyword evidence="2" id="KW-1185">Reference proteome</keyword>
<proteinExistence type="predicted"/>